<dbReference type="Gene3D" id="3.60.21.10">
    <property type="match status" value="1"/>
</dbReference>
<dbReference type="InterPro" id="IPR029052">
    <property type="entry name" value="Metallo-depent_PP-like"/>
</dbReference>
<dbReference type="STRING" id="762903.Pedsa_3180"/>
<evidence type="ECO:0000259" key="2">
    <source>
        <dbReference type="Pfam" id="PF16371"/>
    </source>
</evidence>
<proteinExistence type="predicted"/>
<sequence length="471" mass="53905">MERRSFLQSIGIMAGGMAISLKSNAFTNLKHSNTISGSVTSNGKPLKNVVISDGFEVVATDAKGKYTLPLTDRSEFIVLSTPSGYEFEVDNGYLAKQHENLGARNEYNFKLKKLSKDDTKHQFIIWADPQVKTKGDVKQMLETSVPDVQELVKSMGKDVLVHGITVGDIVWDNHKLIPDYTEAVKRMGIPFFQALGNHDMDYRQGGDETSDRTFKSSYGPTYYSFNRGKAHYVILDDVRYLGTEREYDGYIVQEQLEWLKKDLKYVPKDHLIIVCLHIPVHNSVKNNEELYNILEGRKVHIMSGHTHYNNNYQKNGVYEHVHGTVCGAWWTGPVCGDGAPRGYGVYEVNGNELSWYYKPTGLDKSYQYSYDIQDLTAQKRLIVNVWNWDEQWKVEWWGNNKFMGILEQTKGYDPQTVRLYKGDKLPSSRSWVEPKRTEHLFMAHIDPGVTSIKIKVTDRFGKVYEGAHQLS</sequence>
<evidence type="ECO:0000313" key="4">
    <source>
        <dbReference type="Proteomes" id="UP000000310"/>
    </source>
</evidence>
<dbReference type="InterPro" id="IPR032285">
    <property type="entry name" value="Metallophos_N"/>
</dbReference>
<dbReference type="Pfam" id="PF16370">
    <property type="entry name" value="MetallophosC"/>
    <property type="match status" value="1"/>
</dbReference>
<gene>
    <name evidence="3" type="ordered locus">Pedsa_3180</name>
</gene>
<evidence type="ECO:0000313" key="3">
    <source>
        <dbReference type="EMBL" id="ADY53716.1"/>
    </source>
</evidence>
<dbReference type="KEGG" id="psn:Pedsa_3180"/>
<dbReference type="InterPro" id="IPR051918">
    <property type="entry name" value="STPP_CPPED1"/>
</dbReference>
<feature type="domain" description="Calcineurin-like phosphoesterase C-terminal" evidence="1">
    <location>
        <begin position="319"/>
        <end position="464"/>
    </location>
</feature>
<protein>
    <submittedName>
        <fullName evidence="3">Metallophosphoesterase</fullName>
    </submittedName>
</protein>
<dbReference type="RefSeq" id="WP_013634201.1">
    <property type="nucleotide sequence ID" value="NC_015177.1"/>
</dbReference>
<dbReference type="HOGENOM" id="CLU_016483_0_1_10"/>
<evidence type="ECO:0000259" key="1">
    <source>
        <dbReference type="Pfam" id="PF16370"/>
    </source>
</evidence>
<organism evidence="3 4">
    <name type="scientific">Pseudopedobacter saltans (strain ATCC 51119 / DSM 12145 / JCM 21818 / CCUG 39354 / LMG 10337 / NBRC 100064 / NCIMB 13643)</name>
    <name type="common">Pedobacter saltans</name>
    <dbReference type="NCBI Taxonomy" id="762903"/>
    <lineage>
        <taxon>Bacteria</taxon>
        <taxon>Pseudomonadati</taxon>
        <taxon>Bacteroidota</taxon>
        <taxon>Sphingobacteriia</taxon>
        <taxon>Sphingobacteriales</taxon>
        <taxon>Sphingobacteriaceae</taxon>
        <taxon>Pseudopedobacter</taxon>
    </lineage>
</organism>
<dbReference type="Proteomes" id="UP000000310">
    <property type="component" value="Chromosome"/>
</dbReference>
<dbReference type="OrthoDB" id="1776264at2"/>
<feature type="domain" description="Calcineurin-like phosphoesterase N-terminal" evidence="2">
    <location>
        <begin position="37"/>
        <end position="111"/>
    </location>
</feature>
<reference evidence="4" key="2">
    <citation type="submission" date="2011-02" db="EMBL/GenBank/DDBJ databases">
        <title>The complete genome of Pedobacter saltans DSM 12145.</title>
        <authorList>
            <consortium name="US DOE Joint Genome Institute (JGI-PGF)"/>
            <person name="Lucas S."/>
            <person name="Copeland A."/>
            <person name="Lapidus A."/>
            <person name="Bruce D."/>
            <person name="Goodwin L."/>
            <person name="Pitluck S."/>
            <person name="Kyrpides N."/>
            <person name="Mavromatis K."/>
            <person name="Pagani I."/>
            <person name="Ivanova N."/>
            <person name="Ovchinnikova G."/>
            <person name="Lu M."/>
            <person name="Detter J.C."/>
            <person name="Han C."/>
            <person name="Land M."/>
            <person name="Hauser L."/>
            <person name="Markowitz V."/>
            <person name="Cheng J.-F."/>
            <person name="Hugenholtz P."/>
            <person name="Woyke T."/>
            <person name="Wu D."/>
            <person name="Tindall B."/>
            <person name="Pomrenke H.G."/>
            <person name="Brambilla E."/>
            <person name="Klenk H.-P."/>
            <person name="Eisen J.A."/>
        </authorList>
    </citation>
    <scope>NUCLEOTIDE SEQUENCE [LARGE SCALE GENOMIC DNA]</scope>
    <source>
        <strain evidence="4">ATCC 51119 / DSM 12145 / JCM 21818 / LMG 10337 / NBRC 100064 / NCIMB 13643</strain>
    </source>
</reference>
<name>F0SB89_PSESL</name>
<dbReference type="PANTHER" id="PTHR43143">
    <property type="entry name" value="METALLOPHOSPHOESTERASE, CALCINEURIN SUPERFAMILY"/>
    <property type="match status" value="1"/>
</dbReference>
<dbReference type="eggNOG" id="COG1409">
    <property type="taxonomic scope" value="Bacteria"/>
</dbReference>
<dbReference type="SUPFAM" id="SSF56300">
    <property type="entry name" value="Metallo-dependent phosphatases"/>
    <property type="match status" value="1"/>
</dbReference>
<keyword evidence="4" id="KW-1185">Reference proteome</keyword>
<dbReference type="Pfam" id="PF16371">
    <property type="entry name" value="MetallophosN"/>
    <property type="match status" value="1"/>
</dbReference>
<reference evidence="3 4" key="1">
    <citation type="journal article" date="2011" name="Stand. Genomic Sci.">
        <title>Complete genome sequence of the gliding, heparinolytic Pedobacter saltans type strain (113).</title>
        <authorList>
            <person name="Liolios K."/>
            <person name="Sikorski J."/>
            <person name="Lu M."/>
            <person name="Nolan M."/>
            <person name="Lapidus A."/>
            <person name="Lucas S."/>
            <person name="Hammon N."/>
            <person name="Deshpande S."/>
            <person name="Cheng J.F."/>
            <person name="Tapia R."/>
            <person name="Han C."/>
            <person name="Goodwin L."/>
            <person name="Pitluck S."/>
            <person name="Huntemann M."/>
            <person name="Ivanova N."/>
            <person name="Pagani I."/>
            <person name="Mavromatis K."/>
            <person name="Ovchinikova G."/>
            <person name="Pati A."/>
            <person name="Chen A."/>
            <person name="Palaniappan K."/>
            <person name="Land M."/>
            <person name="Hauser L."/>
            <person name="Brambilla E.M."/>
            <person name="Kotsyurbenko O."/>
            <person name="Rohde M."/>
            <person name="Tindall B.J."/>
            <person name="Abt B."/>
            <person name="Goker M."/>
            <person name="Detter J.C."/>
            <person name="Woyke T."/>
            <person name="Bristow J."/>
            <person name="Eisen J.A."/>
            <person name="Markowitz V."/>
            <person name="Hugenholtz P."/>
            <person name="Klenk H.P."/>
            <person name="Kyrpides N.C."/>
        </authorList>
    </citation>
    <scope>NUCLEOTIDE SEQUENCE [LARGE SCALE GENOMIC DNA]</scope>
    <source>
        <strain evidence="4">ATCC 51119 / DSM 12145 / JCM 21818 / LMG 10337 / NBRC 100064 / NCIMB 13643</strain>
    </source>
</reference>
<dbReference type="EMBL" id="CP002545">
    <property type="protein sequence ID" value="ADY53716.1"/>
    <property type="molecule type" value="Genomic_DNA"/>
</dbReference>
<dbReference type="PANTHER" id="PTHR43143:SF1">
    <property type="entry name" value="SERINE_THREONINE-PROTEIN PHOSPHATASE CPPED1"/>
    <property type="match status" value="1"/>
</dbReference>
<accession>F0SB89</accession>
<dbReference type="AlphaFoldDB" id="F0SB89"/>
<dbReference type="InterPro" id="IPR032288">
    <property type="entry name" value="Metallophos_C"/>
</dbReference>